<dbReference type="GO" id="GO:0071111">
    <property type="term" value="F:cyclic-guanylate-specific phosphodiesterase activity"/>
    <property type="evidence" value="ECO:0007669"/>
    <property type="project" value="InterPro"/>
</dbReference>
<reference evidence="2 3" key="1">
    <citation type="submission" date="2017-08" db="EMBL/GenBank/DDBJ databases">
        <title>Fine stratification of microbial communities through a metagenomic profile of the photic zone.</title>
        <authorList>
            <person name="Haro-Moreno J.M."/>
            <person name="Lopez-Perez M."/>
            <person name="De La Torre J."/>
            <person name="Picazo A."/>
            <person name="Camacho A."/>
            <person name="Rodriguez-Valera F."/>
        </authorList>
    </citation>
    <scope>NUCLEOTIDE SEQUENCE [LARGE SCALE GENOMIC DNA]</scope>
    <source>
        <strain evidence="2">MED-G24</strain>
    </source>
</reference>
<dbReference type="Proteomes" id="UP000219327">
    <property type="component" value="Unassembled WGS sequence"/>
</dbReference>
<gene>
    <name evidence="2" type="ORF">CNE99_08540</name>
</gene>
<dbReference type="SUPFAM" id="SSF141868">
    <property type="entry name" value="EAL domain-like"/>
    <property type="match status" value="1"/>
</dbReference>
<comment type="caution">
    <text evidence="2">The sequence shown here is derived from an EMBL/GenBank/DDBJ whole genome shotgun (WGS) entry which is preliminary data.</text>
</comment>
<dbReference type="AlphaFoldDB" id="A0A2A5WKV2"/>
<dbReference type="InterPro" id="IPR001633">
    <property type="entry name" value="EAL_dom"/>
</dbReference>
<feature type="domain" description="EAL" evidence="1">
    <location>
        <begin position="1"/>
        <end position="44"/>
    </location>
</feature>
<name>A0A2A5WKV2_9GAMM</name>
<sequence>MEEVVETREQLEILKESSCDYIQGYYFSKPMPADDLTMMLSREKRRLGPLRAVTRLYTKSALSVSSAEGQG</sequence>
<protein>
    <recommendedName>
        <fullName evidence="1">EAL domain-containing protein</fullName>
    </recommendedName>
</protein>
<dbReference type="InterPro" id="IPR035919">
    <property type="entry name" value="EAL_sf"/>
</dbReference>
<dbReference type="EMBL" id="NTKD01000052">
    <property type="protein sequence ID" value="PDH37165.1"/>
    <property type="molecule type" value="Genomic_DNA"/>
</dbReference>
<evidence type="ECO:0000313" key="2">
    <source>
        <dbReference type="EMBL" id="PDH37165.1"/>
    </source>
</evidence>
<dbReference type="PANTHER" id="PTHR33121:SF71">
    <property type="entry name" value="OXYGEN SENSOR PROTEIN DOSP"/>
    <property type="match status" value="1"/>
</dbReference>
<evidence type="ECO:0000259" key="1">
    <source>
        <dbReference type="PROSITE" id="PS50883"/>
    </source>
</evidence>
<evidence type="ECO:0000313" key="3">
    <source>
        <dbReference type="Proteomes" id="UP000219327"/>
    </source>
</evidence>
<dbReference type="Gene3D" id="3.20.20.450">
    <property type="entry name" value="EAL domain"/>
    <property type="match status" value="1"/>
</dbReference>
<organism evidence="2 3">
    <name type="scientific">OM182 bacterium MED-G24</name>
    <dbReference type="NCBI Taxonomy" id="1986255"/>
    <lineage>
        <taxon>Bacteria</taxon>
        <taxon>Pseudomonadati</taxon>
        <taxon>Pseudomonadota</taxon>
        <taxon>Gammaproteobacteria</taxon>
        <taxon>OMG group</taxon>
        <taxon>OM182 clade</taxon>
    </lineage>
</organism>
<dbReference type="PANTHER" id="PTHR33121">
    <property type="entry name" value="CYCLIC DI-GMP PHOSPHODIESTERASE PDEF"/>
    <property type="match status" value="1"/>
</dbReference>
<accession>A0A2A5WKV2</accession>
<dbReference type="InterPro" id="IPR050706">
    <property type="entry name" value="Cyclic-di-GMP_PDE-like"/>
</dbReference>
<proteinExistence type="predicted"/>
<dbReference type="PROSITE" id="PS50883">
    <property type="entry name" value="EAL"/>
    <property type="match status" value="1"/>
</dbReference>